<dbReference type="Proteomes" id="UP000307657">
    <property type="component" value="Unassembled WGS sequence"/>
</dbReference>
<name>A0A4U0EU12_9FLAO</name>
<sequence length="252" mass="28040">MNNFTKCCSSLGRLQSKSKTALMLFMFLALTSLSYGQGWGVDPTGGGEEISDINASMYEVPAMKQVSELMAPGYFNGFFDACQNSDEEFLIHAVDADPGADDPDMPQAFNGEWGKKTGFAKGSDHCNWIFYYVYSVKCAGEVTPFTVKYSGGDATAPWVPKQNKAAYNVLIQDKLDLDLCFENRPVAPTVDEIKAMYTDNSEHVKVYGEMVTKRTKTKNDDCGWIEIHIYTVKDYCESNAFEFSITYSGSDK</sequence>
<dbReference type="AlphaFoldDB" id="A0A4U0EU12"/>
<evidence type="ECO:0000313" key="2">
    <source>
        <dbReference type="Proteomes" id="UP000307657"/>
    </source>
</evidence>
<reference evidence="1 2" key="1">
    <citation type="submission" date="2019-04" db="EMBL/GenBank/DDBJ databases">
        <title>Lacinutrix sp. nov., isolated from marine water.</title>
        <authorList>
            <person name="Kim W."/>
        </authorList>
    </citation>
    <scope>NUCLEOTIDE SEQUENCE [LARGE SCALE GENOMIC DNA]</scope>
    <source>
        <strain evidence="1 2">CAU 1491</strain>
    </source>
</reference>
<accession>A0A4U0EU12</accession>
<dbReference type="RefSeq" id="WP_136844084.1">
    <property type="nucleotide sequence ID" value="NZ_SUPL01000006.1"/>
</dbReference>
<gene>
    <name evidence="1" type="ORF">E5167_11140</name>
</gene>
<keyword evidence="2" id="KW-1185">Reference proteome</keyword>
<feature type="non-terminal residue" evidence="1">
    <location>
        <position position="252"/>
    </location>
</feature>
<dbReference type="EMBL" id="SUPL01000006">
    <property type="protein sequence ID" value="TJY33872.1"/>
    <property type="molecule type" value="Genomic_DNA"/>
</dbReference>
<protein>
    <submittedName>
        <fullName evidence="1">Uncharacterized protein</fullName>
    </submittedName>
</protein>
<organism evidence="1 2">
    <name type="scientific">Pontimicrobium aquaticum</name>
    <dbReference type="NCBI Taxonomy" id="2565367"/>
    <lineage>
        <taxon>Bacteria</taxon>
        <taxon>Pseudomonadati</taxon>
        <taxon>Bacteroidota</taxon>
        <taxon>Flavobacteriia</taxon>
        <taxon>Flavobacteriales</taxon>
        <taxon>Flavobacteriaceae</taxon>
        <taxon>Pontimicrobium</taxon>
    </lineage>
</organism>
<proteinExistence type="predicted"/>
<evidence type="ECO:0000313" key="1">
    <source>
        <dbReference type="EMBL" id="TJY33872.1"/>
    </source>
</evidence>
<comment type="caution">
    <text evidence="1">The sequence shown here is derived from an EMBL/GenBank/DDBJ whole genome shotgun (WGS) entry which is preliminary data.</text>
</comment>